<organism evidence="1 2">
    <name type="scientific">Paenibacillus urinalis</name>
    <dbReference type="NCBI Taxonomy" id="521520"/>
    <lineage>
        <taxon>Bacteria</taxon>
        <taxon>Bacillati</taxon>
        <taxon>Bacillota</taxon>
        <taxon>Bacilli</taxon>
        <taxon>Bacillales</taxon>
        <taxon>Paenibacillaceae</taxon>
        <taxon>Paenibacillus</taxon>
    </lineage>
</organism>
<reference evidence="1 2" key="1">
    <citation type="submission" date="2023-02" db="EMBL/GenBank/DDBJ databases">
        <title>Pathogen: clinical or host-associated sample.</title>
        <authorList>
            <person name="Hergert J."/>
            <person name="Casey R."/>
            <person name="Wagner J."/>
            <person name="Young E.L."/>
            <person name="Oakeson K.F."/>
        </authorList>
    </citation>
    <scope>NUCLEOTIDE SEQUENCE [LARGE SCALE GENOMIC DNA]</scope>
    <source>
        <strain evidence="1 2">2022CK-00829</strain>
        <plasmid evidence="1 2">unnamed1</plasmid>
    </source>
</reference>
<evidence type="ECO:0000313" key="2">
    <source>
        <dbReference type="Proteomes" id="UP001221519"/>
    </source>
</evidence>
<dbReference type="RefSeq" id="WP_274338696.1">
    <property type="nucleotide sequence ID" value="NZ_CP118109.1"/>
</dbReference>
<accession>A0ABY7XH44</accession>
<dbReference type="EMBL" id="CP118109">
    <property type="protein sequence ID" value="WDI05102.1"/>
    <property type="molecule type" value="Genomic_DNA"/>
</dbReference>
<protein>
    <submittedName>
        <fullName evidence="1">Uncharacterized protein</fullName>
    </submittedName>
</protein>
<proteinExistence type="predicted"/>
<sequence length="382" mass="41649">MDVISYGTANKAASDEKKMRNTTLGVGVQGDYESVKERVDMLEDYIQNVVYMADKLIIQDAVNIMKANAKLNVIAQSKRYKLTNMVFEDFLDASGIDASRSSSYKLDAALGEVTPQLGSVVPWTAKWEGDVSPTTLGFTASNARFEVNPDGTTTVVTTTSWISGNATLRRNLTASRAITVKLRTKGQPEGFLELTICSAERANVGSFYRIRANPNGSITLGANTILAPAGTFDATKEFELIASNELGVANIWINGLQIVSNRNLNQGYGGATPYITIQSRYYNNTYDYFYVAAGLNPVDNPAGVVITTPEIAEAIPSKAIVSAEAEGALYHISRDNGVTWESITPDTLFYFSDSISPKDNKICIKIELPLNSKLYNYGLTWS</sequence>
<name>A0ABY7XH44_9BACL</name>
<keyword evidence="2" id="KW-1185">Reference proteome</keyword>
<keyword evidence="1" id="KW-0614">Plasmid</keyword>
<dbReference type="Proteomes" id="UP001221519">
    <property type="component" value="Plasmid unnamed1"/>
</dbReference>
<gene>
    <name evidence="1" type="ORF">PUW25_26390</name>
</gene>
<evidence type="ECO:0000313" key="1">
    <source>
        <dbReference type="EMBL" id="WDI05102.1"/>
    </source>
</evidence>
<geneLocation type="plasmid" evidence="1 2">
    <name>unnamed1</name>
</geneLocation>